<evidence type="ECO:0000313" key="2">
    <source>
        <dbReference type="EMBL" id="CAP16438.1"/>
    </source>
</evidence>
<feature type="transmembrane region" description="Helical" evidence="1">
    <location>
        <begin position="59"/>
        <end position="77"/>
    </location>
</feature>
<gene>
    <name evidence="2" type="ordered locus">PMM1933</name>
</gene>
<reference evidence="2 3" key="1">
    <citation type="journal article" date="2003" name="Nature">
        <title>Genome divergence in two Prochlorococcus ecotypes reflects oceanic niche differentiation.</title>
        <authorList>
            <person name="Rocap G."/>
            <person name="Larimer F.W."/>
            <person name="Lamerdin J.E."/>
            <person name="Malfatti S."/>
            <person name="Chain P."/>
            <person name="Ahlgren N.A."/>
            <person name="Arellano A."/>
            <person name="Coleman M."/>
            <person name="Hauser L."/>
            <person name="Hess W.R."/>
            <person name="Johnson Z.I."/>
            <person name="Land M.L."/>
            <person name="Lindell D."/>
            <person name="Post A.F."/>
            <person name="Regala W."/>
            <person name="Shah M."/>
            <person name="Shaw S.L."/>
            <person name="Steglich C."/>
            <person name="Sullivan M.B."/>
            <person name="Ting C.S."/>
            <person name="Tolonen A."/>
            <person name="Webb E.A."/>
            <person name="Zinser E.R."/>
            <person name="Chisholm S.W."/>
        </authorList>
    </citation>
    <scope>NUCLEOTIDE SEQUENCE [LARGE SCALE GENOMIC DNA]</scope>
    <source>
        <strain evidence="3">CCMP1986 / NIES-2087 / MED4</strain>
    </source>
</reference>
<dbReference type="HOGENOM" id="CLU_2736814_0_0_3"/>
<keyword evidence="1" id="KW-0812">Transmembrane</keyword>
<dbReference type="Proteomes" id="UP000001026">
    <property type="component" value="Chromosome"/>
</dbReference>
<accession>A8WIF2</accession>
<name>A8WIF2_PROMP</name>
<evidence type="ECO:0000256" key="1">
    <source>
        <dbReference type="SAM" id="Phobius"/>
    </source>
</evidence>
<organism evidence="2 3">
    <name type="scientific">Prochlorococcus marinus subsp. pastoris (strain CCMP1986 / NIES-2087 / MED4)</name>
    <dbReference type="NCBI Taxonomy" id="59919"/>
    <lineage>
        <taxon>Bacteria</taxon>
        <taxon>Bacillati</taxon>
        <taxon>Cyanobacteriota</taxon>
        <taxon>Cyanophyceae</taxon>
        <taxon>Synechococcales</taxon>
        <taxon>Prochlorococcaceae</taxon>
        <taxon>Prochlorococcus</taxon>
    </lineage>
</organism>
<proteinExistence type="predicted"/>
<sequence>MMQKKCPQCKNLISITAPTCLFCGRPNKFVTNNYVKKKWDKEYKKDRFSNFKIQISQKIYLLFIIIGILIILLISLYK</sequence>
<keyword evidence="1" id="KW-1133">Transmembrane helix</keyword>
<evidence type="ECO:0008006" key="4">
    <source>
        <dbReference type="Google" id="ProtNLM"/>
    </source>
</evidence>
<dbReference type="EMBL" id="BX548174">
    <property type="protein sequence ID" value="CAP16438.1"/>
    <property type="molecule type" value="Genomic_DNA"/>
</dbReference>
<dbReference type="KEGG" id="pmm:PMM1933"/>
<protein>
    <recommendedName>
        <fullName evidence="4">Zinc ribbon domain-containing protein</fullName>
    </recommendedName>
</protein>
<dbReference type="AlphaFoldDB" id="A8WIF2"/>
<keyword evidence="1" id="KW-0472">Membrane</keyword>
<evidence type="ECO:0000313" key="3">
    <source>
        <dbReference type="Proteomes" id="UP000001026"/>
    </source>
</evidence>